<evidence type="ECO:0000256" key="5">
    <source>
        <dbReference type="ARBA" id="ARBA00022676"/>
    </source>
</evidence>
<dbReference type="Gene3D" id="3.20.20.80">
    <property type="entry name" value="Glycosidases"/>
    <property type="match status" value="1"/>
</dbReference>
<dbReference type="EMBL" id="CP029487">
    <property type="protein sequence ID" value="QCT73240.1"/>
    <property type="molecule type" value="Genomic_DNA"/>
</dbReference>
<comment type="similarity">
    <text evidence="2 10">Belongs to the disproportionating enzyme family.</text>
</comment>
<dbReference type="AlphaFoldDB" id="A0A4P9CC18"/>
<dbReference type="KEGG" id="emt:CPZ25_018610"/>
<gene>
    <name evidence="11" type="primary">malQ</name>
    <name evidence="11" type="ORF">CPZ25_018610</name>
</gene>
<reference evidence="11 12" key="1">
    <citation type="submission" date="2018-05" db="EMBL/GenBank/DDBJ databases">
        <title>Genome comparison of Eubacterium sp.</title>
        <authorList>
            <person name="Feng Y."/>
            <person name="Sanchez-Andrea I."/>
            <person name="Stams A.J.M."/>
            <person name="De Vos W.M."/>
        </authorList>
    </citation>
    <scope>NUCLEOTIDE SEQUENCE [LARGE SCALE GENOMIC DNA]</scope>
    <source>
        <strain evidence="11 12">YI</strain>
    </source>
</reference>
<evidence type="ECO:0000256" key="2">
    <source>
        <dbReference type="ARBA" id="ARBA00005684"/>
    </source>
</evidence>
<dbReference type="InterPro" id="IPR017853">
    <property type="entry name" value="GH"/>
</dbReference>
<dbReference type="NCBIfam" id="NF011080">
    <property type="entry name" value="PRK14508.1-3"/>
    <property type="match status" value="1"/>
</dbReference>
<evidence type="ECO:0000256" key="3">
    <source>
        <dbReference type="ARBA" id="ARBA00012560"/>
    </source>
</evidence>
<evidence type="ECO:0000256" key="9">
    <source>
        <dbReference type="ARBA" id="ARBA00031501"/>
    </source>
</evidence>
<comment type="catalytic activity">
    <reaction evidence="1 10">
        <text>Transfers a segment of a (1-&gt;4)-alpha-D-glucan to a new position in an acceptor, which may be glucose or a (1-&gt;4)-alpha-D-glucan.</text>
        <dbReference type="EC" id="2.4.1.25"/>
    </reaction>
</comment>
<dbReference type="Proteomes" id="UP000218387">
    <property type="component" value="Chromosome"/>
</dbReference>
<dbReference type="PANTHER" id="PTHR32438:SF5">
    <property type="entry name" value="4-ALPHA-GLUCANOTRANSFERASE DPE1, CHLOROPLASTIC_AMYLOPLASTIC"/>
    <property type="match status" value="1"/>
</dbReference>
<sequence length="507" mass="58306">MSFKRSSGILMHISSLPGKYGIGTFGKEACSFINLLKKMGFTYWQTLPLCPVDECHSPYKSPSAFAGNPFFIDLEILAEEGLLTQDELRASEYSHPYSAAYEWLDETRPSLFRKAFSRINDQIKSDIKAFEDKERHWLPDYALYMTLKKQFGGKDWYLWEDIGLRDHHTEALREARETYAEEILFHEFLQYEFTKQWNAVKCCANDNGIQIIGDMPIYVSLESSDVWAHRDLFDLDPEGRPNHIAGVPPDYFCCDGQLWGNPLYNWTAMKTSAYKWWIDRIGRSLEIYDAVRIDHFRGFSAYWAVAGTAKTARNGKWLEGPGMDFFNAVFNAFDFKEPRIIAEDLGVMDEGVFNLLQETGFPGMRVLQFGFIEDGNNQHLPHNYVENSIAYTGTHDNNTLLGFLWELPPYKRDYALKYINYPCGGNEWQEGGPESPSCHHFIRCLWQSCASLAVLPIQDLCGFGGDTKMNCPGCADGNWSFRITHDALDTIDISWIRSMNEIYKRIP</sequence>
<evidence type="ECO:0000256" key="6">
    <source>
        <dbReference type="ARBA" id="ARBA00022679"/>
    </source>
</evidence>
<dbReference type="EC" id="2.4.1.25" evidence="3 10"/>
<evidence type="ECO:0000256" key="10">
    <source>
        <dbReference type="RuleBase" id="RU361207"/>
    </source>
</evidence>
<keyword evidence="7 10" id="KW-0119">Carbohydrate metabolism</keyword>
<dbReference type="PANTHER" id="PTHR32438">
    <property type="entry name" value="4-ALPHA-GLUCANOTRANSFERASE DPE1, CHLOROPLASTIC/AMYLOPLASTIC"/>
    <property type="match status" value="1"/>
</dbReference>
<keyword evidence="6 10" id="KW-0808">Transferase</keyword>
<dbReference type="RefSeq" id="WP_096918953.1">
    <property type="nucleotide sequence ID" value="NZ_CP029487.1"/>
</dbReference>
<evidence type="ECO:0000313" key="11">
    <source>
        <dbReference type="EMBL" id="QCT73240.1"/>
    </source>
</evidence>
<evidence type="ECO:0000256" key="7">
    <source>
        <dbReference type="ARBA" id="ARBA00023277"/>
    </source>
</evidence>
<proteinExistence type="inferred from homology"/>
<dbReference type="InterPro" id="IPR003385">
    <property type="entry name" value="Glyco_hydro_77"/>
</dbReference>
<evidence type="ECO:0000313" key="12">
    <source>
        <dbReference type="Proteomes" id="UP000218387"/>
    </source>
</evidence>
<keyword evidence="5 10" id="KW-0328">Glycosyltransferase</keyword>
<organism evidence="11 12">
    <name type="scientific">Eubacterium maltosivorans</name>
    <dbReference type="NCBI Taxonomy" id="2041044"/>
    <lineage>
        <taxon>Bacteria</taxon>
        <taxon>Bacillati</taxon>
        <taxon>Bacillota</taxon>
        <taxon>Clostridia</taxon>
        <taxon>Eubacteriales</taxon>
        <taxon>Eubacteriaceae</taxon>
        <taxon>Eubacterium</taxon>
    </lineage>
</organism>
<evidence type="ECO:0000256" key="4">
    <source>
        <dbReference type="ARBA" id="ARBA00020295"/>
    </source>
</evidence>
<protein>
    <recommendedName>
        <fullName evidence="4 10">4-alpha-glucanotransferase</fullName>
        <ecNumber evidence="3 10">2.4.1.25</ecNumber>
    </recommendedName>
    <alternativeName>
        <fullName evidence="8 10">Amylomaltase</fullName>
    </alternativeName>
    <alternativeName>
        <fullName evidence="9 10">Disproportionating enzyme</fullName>
    </alternativeName>
</protein>
<accession>A0A4P9CC18</accession>
<dbReference type="GO" id="GO:0005975">
    <property type="term" value="P:carbohydrate metabolic process"/>
    <property type="evidence" value="ECO:0007669"/>
    <property type="project" value="InterPro"/>
</dbReference>
<dbReference type="NCBIfam" id="TIGR00217">
    <property type="entry name" value="malQ"/>
    <property type="match status" value="1"/>
</dbReference>
<dbReference type="Pfam" id="PF02446">
    <property type="entry name" value="Glyco_hydro_77"/>
    <property type="match status" value="1"/>
</dbReference>
<dbReference type="GO" id="GO:0004134">
    <property type="term" value="F:4-alpha-glucanotransferase activity"/>
    <property type="evidence" value="ECO:0007669"/>
    <property type="project" value="UniProtKB-EC"/>
</dbReference>
<dbReference type="SUPFAM" id="SSF51445">
    <property type="entry name" value="(Trans)glycosidases"/>
    <property type="match status" value="1"/>
</dbReference>
<evidence type="ECO:0000256" key="1">
    <source>
        <dbReference type="ARBA" id="ARBA00000439"/>
    </source>
</evidence>
<name>A0A4P9CC18_EUBML</name>
<keyword evidence="12" id="KW-1185">Reference proteome</keyword>
<evidence type="ECO:0000256" key="8">
    <source>
        <dbReference type="ARBA" id="ARBA00031423"/>
    </source>
</evidence>